<dbReference type="InterPro" id="IPR042635">
    <property type="entry name" value="MEGF10/SREC1/2-like"/>
</dbReference>
<evidence type="ECO:0000259" key="3">
    <source>
        <dbReference type="PROSITE" id="PS50026"/>
    </source>
</evidence>
<dbReference type="PANTHER" id="PTHR24043">
    <property type="entry name" value="SCAVENGER RECEPTOR CLASS F"/>
    <property type="match status" value="1"/>
</dbReference>
<dbReference type="Proteomes" id="UP001152320">
    <property type="component" value="Chromosome 6"/>
</dbReference>
<dbReference type="GO" id="GO:0016301">
    <property type="term" value="F:kinase activity"/>
    <property type="evidence" value="ECO:0007669"/>
    <property type="project" value="UniProtKB-KW"/>
</dbReference>
<keyword evidence="1 2" id="KW-0245">EGF-like domain</keyword>
<dbReference type="InterPro" id="IPR000742">
    <property type="entry name" value="EGF"/>
</dbReference>
<protein>
    <submittedName>
        <fullName evidence="4">Tyrosine-protein kinase receptor Tie-1</fullName>
    </submittedName>
</protein>
<comment type="caution">
    <text evidence="4">The sequence shown here is derived from an EMBL/GenBank/DDBJ whole genome shotgun (WGS) entry which is preliminary data.</text>
</comment>
<dbReference type="PROSITE" id="PS00022">
    <property type="entry name" value="EGF_1"/>
    <property type="match status" value="2"/>
</dbReference>
<reference evidence="4" key="1">
    <citation type="submission" date="2021-10" db="EMBL/GenBank/DDBJ databases">
        <title>Tropical sea cucumber genome reveals ecological adaptation and Cuvierian tubules defense mechanism.</title>
        <authorList>
            <person name="Chen T."/>
        </authorList>
    </citation>
    <scope>NUCLEOTIDE SEQUENCE</scope>
    <source>
        <strain evidence="4">Nanhai2018</strain>
        <tissue evidence="4">Muscle</tissue>
    </source>
</reference>
<dbReference type="Gene3D" id="2.60.40.10">
    <property type="entry name" value="Immunoglobulins"/>
    <property type="match status" value="1"/>
</dbReference>
<keyword evidence="4" id="KW-0808">Transferase</keyword>
<keyword evidence="4" id="KW-0675">Receptor</keyword>
<dbReference type="FunFam" id="2.170.300.10:FF:000003">
    <property type="entry name" value="tyrosine-protein kinase receptor Tie-1 isoform X1"/>
    <property type="match status" value="1"/>
</dbReference>
<dbReference type="AlphaFoldDB" id="A0A9Q1C7C5"/>
<dbReference type="PANTHER" id="PTHR24043:SF8">
    <property type="entry name" value="EGF-LIKE DOMAIN-CONTAINING PROTEIN"/>
    <property type="match status" value="1"/>
</dbReference>
<feature type="domain" description="EGF-like" evidence="3">
    <location>
        <begin position="107"/>
        <end position="138"/>
    </location>
</feature>
<name>A0A9Q1C7C5_HOLLE</name>
<dbReference type="InterPro" id="IPR013783">
    <property type="entry name" value="Ig-like_fold"/>
</dbReference>
<evidence type="ECO:0000256" key="1">
    <source>
        <dbReference type="ARBA" id="ARBA00022536"/>
    </source>
</evidence>
<comment type="caution">
    <text evidence="2">Lacks conserved residue(s) required for the propagation of feature annotation.</text>
</comment>
<sequence>MFLTSQAEIQSRDEFLTKTVNTGDVGIEIRMKKLTSRTNAIQWRKDNSEPIPGRNNLIYQIENYVTTANEGIYECHYQHRRDIAPHGLQRLLVRGCRANNWGPPDCLGICENCYNGGVCDDETGKCICPAGFRGANCLEACVGKFGYDCEFNCENNEDRENLCLGSMFCLMDPYGCQCSVGYEGFNCSTRCTGNTFGANCLQQCHCNNGQCNVFTGFCEHGCQDGYEGESCQIPTGTCKIGYYGSQCIQKCHCKDNEACRKTTGSCPGECSRGYAVLPGMTNCEET</sequence>
<feature type="disulfide bond" evidence="2">
    <location>
        <begin position="128"/>
        <end position="137"/>
    </location>
</feature>
<accession>A0A9Q1C7C5</accession>
<evidence type="ECO:0000256" key="2">
    <source>
        <dbReference type="PROSITE-ProRule" id="PRU00076"/>
    </source>
</evidence>
<organism evidence="4 5">
    <name type="scientific">Holothuria leucospilota</name>
    <name type="common">Black long sea cucumber</name>
    <name type="synonym">Mertensiothuria leucospilota</name>
    <dbReference type="NCBI Taxonomy" id="206669"/>
    <lineage>
        <taxon>Eukaryota</taxon>
        <taxon>Metazoa</taxon>
        <taxon>Echinodermata</taxon>
        <taxon>Eleutherozoa</taxon>
        <taxon>Echinozoa</taxon>
        <taxon>Holothuroidea</taxon>
        <taxon>Aspidochirotacea</taxon>
        <taxon>Aspidochirotida</taxon>
        <taxon>Holothuriidae</taxon>
        <taxon>Holothuria</taxon>
    </lineage>
</organism>
<dbReference type="Gene3D" id="2.170.300.10">
    <property type="entry name" value="Tie2 ligand-binding domain superfamily"/>
    <property type="match status" value="1"/>
</dbReference>
<dbReference type="PROSITE" id="PS50026">
    <property type="entry name" value="EGF_3"/>
    <property type="match status" value="1"/>
</dbReference>
<keyword evidence="4" id="KW-0418">Kinase</keyword>
<dbReference type="GO" id="GO:0005044">
    <property type="term" value="F:scavenger receptor activity"/>
    <property type="evidence" value="ECO:0007669"/>
    <property type="project" value="InterPro"/>
</dbReference>
<evidence type="ECO:0000313" key="4">
    <source>
        <dbReference type="EMBL" id="KAJ8040037.1"/>
    </source>
</evidence>
<gene>
    <name evidence="4" type="ORF">HOLleu_14224</name>
</gene>
<proteinExistence type="predicted"/>
<keyword evidence="2" id="KW-1015">Disulfide bond</keyword>
<dbReference type="EMBL" id="JAIZAY010000006">
    <property type="protein sequence ID" value="KAJ8040037.1"/>
    <property type="molecule type" value="Genomic_DNA"/>
</dbReference>
<evidence type="ECO:0000313" key="5">
    <source>
        <dbReference type="Proteomes" id="UP001152320"/>
    </source>
</evidence>
<dbReference type="OrthoDB" id="1668230at2759"/>
<keyword evidence="5" id="KW-1185">Reference proteome</keyword>
<dbReference type="SMART" id="SM00181">
    <property type="entry name" value="EGF"/>
    <property type="match status" value="3"/>
</dbReference>